<comment type="caution">
    <text evidence="4">The sequence shown here is derived from an EMBL/GenBank/DDBJ whole genome shotgun (WGS) entry which is preliminary data.</text>
</comment>
<accession>A0ABV9VV61</accession>
<dbReference type="RefSeq" id="WP_380116194.1">
    <property type="nucleotide sequence ID" value="NZ_JBHSIU010000018.1"/>
</dbReference>
<feature type="region of interest" description="Disordered" evidence="2">
    <location>
        <begin position="227"/>
        <end position="340"/>
    </location>
</feature>
<dbReference type="InterPro" id="IPR052016">
    <property type="entry name" value="Bact_Sigma-Reg"/>
</dbReference>
<evidence type="ECO:0000256" key="2">
    <source>
        <dbReference type="SAM" id="MobiDB-lite"/>
    </source>
</evidence>
<dbReference type="PANTHER" id="PTHR43156">
    <property type="entry name" value="STAGE II SPORULATION PROTEIN E-RELATED"/>
    <property type="match status" value="1"/>
</dbReference>
<dbReference type="Gene3D" id="3.60.40.10">
    <property type="entry name" value="PPM-type phosphatase domain"/>
    <property type="match status" value="1"/>
</dbReference>
<feature type="compositionally biased region" description="Basic and acidic residues" evidence="2">
    <location>
        <begin position="312"/>
        <end position="324"/>
    </location>
</feature>
<dbReference type="Pfam" id="PF07228">
    <property type="entry name" value="SpoIIE"/>
    <property type="match status" value="1"/>
</dbReference>
<dbReference type="InterPro" id="IPR001932">
    <property type="entry name" value="PPM-type_phosphatase-like_dom"/>
</dbReference>
<gene>
    <name evidence="4" type="ORF">ACFPIJ_16515</name>
</gene>
<dbReference type="GO" id="GO:0004722">
    <property type="term" value="F:protein serine/threonine phosphatase activity"/>
    <property type="evidence" value="ECO:0007669"/>
    <property type="project" value="UniProtKB-EC"/>
</dbReference>
<evidence type="ECO:0000256" key="1">
    <source>
        <dbReference type="ARBA" id="ARBA00022801"/>
    </source>
</evidence>
<dbReference type="EMBL" id="JBHSIU010000018">
    <property type="protein sequence ID" value="MFC4999435.1"/>
    <property type="molecule type" value="Genomic_DNA"/>
</dbReference>
<feature type="compositionally biased region" description="Basic residues" evidence="2">
    <location>
        <begin position="227"/>
        <end position="238"/>
    </location>
</feature>
<feature type="compositionally biased region" description="Pro residues" evidence="2">
    <location>
        <begin position="264"/>
        <end position="274"/>
    </location>
</feature>
<dbReference type="InterPro" id="IPR036457">
    <property type="entry name" value="PPM-type-like_dom_sf"/>
</dbReference>
<sequence length="412" mass="43769">MLSHTLQESLIPPRLPHIPGLQAAARYLRGGQEAEVLGDFYDVFHAARGSWGVVVGDVSGKGPHAAKTTALARYTLRAVAARRASPSVNLTDLNAALLDWFTDDSPFLTAVYAAVRPHPRGFSVRVSCGGHEPALIRRGDGDVVELGSPGLLLGVMPDPGLRDRRALLAPGDSLIMYTHGVTEARRPAEREMFGTERLHRLLAAAPDTSAEVLTALIESTVLNFTRPAHHRRHRHPRAARPAGNAMTPVAARGEGVPGRRCPGTPVPPLFPTPPVLRAKLSSAERRRRPGRTSPDGSSLGRGRAATSAVGSDPDRRVTAPDARRSRNCRAASRAQVASPSRLTQPAVSAVASPGAGVTAAILPALERGETLAFPHVHRRPSPPPVCRTGHRVLDSHPACTSPASRNEKPACS</sequence>
<dbReference type="Proteomes" id="UP001595912">
    <property type="component" value="Unassembled WGS sequence"/>
</dbReference>
<dbReference type="EC" id="3.1.3.16" evidence="4"/>
<keyword evidence="1 4" id="KW-0378">Hydrolase</keyword>
<evidence type="ECO:0000259" key="3">
    <source>
        <dbReference type="SMART" id="SM00331"/>
    </source>
</evidence>
<organism evidence="4 5">
    <name type="scientific">Dactylosporangium cerinum</name>
    <dbReference type="NCBI Taxonomy" id="1434730"/>
    <lineage>
        <taxon>Bacteria</taxon>
        <taxon>Bacillati</taxon>
        <taxon>Actinomycetota</taxon>
        <taxon>Actinomycetes</taxon>
        <taxon>Micromonosporales</taxon>
        <taxon>Micromonosporaceae</taxon>
        <taxon>Dactylosporangium</taxon>
    </lineage>
</organism>
<protein>
    <submittedName>
        <fullName evidence="4">PP2C family protein-serine/threonine phosphatase</fullName>
        <ecNumber evidence="4">3.1.3.16</ecNumber>
    </submittedName>
</protein>
<feature type="domain" description="PPM-type phosphatase" evidence="3">
    <location>
        <begin position="18"/>
        <end position="227"/>
    </location>
</feature>
<proteinExistence type="predicted"/>
<evidence type="ECO:0000313" key="4">
    <source>
        <dbReference type="EMBL" id="MFC4999435.1"/>
    </source>
</evidence>
<dbReference type="SMART" id="SM00331">
    <property type="entry name" value="PP2C_SIG"/>
    <property type="match status" value="1"/>
</dbReference>
<name>A0ABV9VV61_9ACTN</name>
<evidence type="ECO:0000313" key="5">
    <source>
        <dbReference type="Proteomes" id="UP001595912"/>
    </source>
</evidence>
<keyword evidence="5" id="KW-1185">Reference proteome</keyword>
<reference evidence="5" key="1">
    <citation type="journal article" date="2019" name="Int. J. Syst. Evol. Microbiol.">
        <title>The Global Catalogue of Microorganisms (GCM) 10K type strain sequencing project: providing services to taxonomists for standard genome sequencing and annotation.</title>
        <authorList>
            <consortium name="The Broad Institute Genomics Platform"/>
            <consortium name="The Broad Institute Genome Sequencing Center for Infectious Disease"/>
            <person name="Wu L."/>
            <person name="Ma J."/>
        </authorList>
    </citation>
    <scope>NUCLEOTIDE SEQUENCE [LARGE SCALE GENOMIC DNA]</scope>
    <source>
        <strain evidence="5">CGMCC 4.7152</strain>
    </source>
</reference>
<dbReference type="PANTHER" id="PTHR43156:SF2">
    <property type="entry name" value="STAGE II SPORULATION PROTEIN E"/>
    <property type="match status" value="1"/>
</dbReference>